<gene>
    <name evidence="2" type="ORF">BDD16_003536</name>
</gene>
<evidence type="ECO:0000313" key="2">
    <source>
        <dbReference type="EMBL" id="NYG34550.1"/>
    </source>
</evidence>
<comment type="caution">
    <text evidence="2">The sequence shown here is derived from an EMBL/GenBank/DDBJ whole genome shotgun (WGS) entry which is preliminary data.</text>
</comment>
<keyword evidence="3" id="KW-1185">Reference proteome</keyword>
<dbReference type="RefSeq" id="WP_179635173.1">
    <property type="nucleotide sequence ID" value="NZ_JACCFH010000001.1"/>
</dbReference>
<feature type="compositionally biased region" description="Basic and acidic residues" evidence="1">
    <location>
        <begin position="76"/>
        <end position="96"/>
    </location>
</feature>
<name>A0A7Y9R3F2_9BURK</name>
<proteinExistence type="predicted"/>
<sequence>MHNTDTQALAEALYQLLPADGSNLGNATLLRTLQATAEAQGQMITEEAFQAARQHLLDAGRAVKGKGRGGSTGRNVETRRDETRRDETRRDETRKI</sequence>
<accession>A0A7Y9R3F2</accession>
<dbReference type="EMBL" id="JACCFH010000001">
    <property type="protein sequence ID" value="NYG34550.1"/>
    <property type="molecule type" value="Genomic_DNA"/>
</dbReference>
<protein>
    <submittedName>
        <fullName evidence="2">Uncharacterized protein</fullName>
    </submittedName>
</protein>
<dbReference type="Proteomes" id="UP000518288">
    <property type="component" value="Unassembled WGS sequence"/>
</dbReference>
<reference evidence="2 3" key="1">
    <citation type="submission" date="2020-07" db="EMBL/GenBank/DDBJ databases">
        <title>Genomic Encyclopedia of Archaeal and Bacterial Type Strains, Phase II (KMG-II): from individual species to whole genera.</title>
        <authorList>
            <person name="Goeker M."/>
        </authorList>
    </citation>
    <scope>NUCLEOTIDE SEQUENCE [LARGE SCALE GENOMIC DNA]</scope>
    <source>
        <strain evidence="2 3">DSM 21226</strain>
    </source>
</reference>
<evidence type="ECO:0000313" key="3">
    <source>
        <dbReference type="Proteomes" id="UP000518288"/>
    </source>
</evidence>
<feature type="region of interest" description="Disordered" evidence="1">
    <location>
        <begin position="59"/>
        <end position="96"/>
    </location>
</feature>
<evidence type="ECO:0000256" key="1">
    <source>
        <dbReference type="SAM" id="MobiDB-lite"/>
    </source>
</evidence>
<organism evidence="2 3">
    <name type="scientific">Sphaerotilus montanus</name>
    <dbReference type="NCBI Taxonomy" id="522889"/>
    <lineage>
        <taxon>Bacteria</taxon>
        <taxon>Pseudomonadati</taxon>
        <taxon>Pseudomonadota</taxon>
        <taxon>Betaproteobacteria</taxon>
        <taxon>Burkholderiales</taxon>
        <taxon>Sphaerotilaceae</taxon>
        <taxon>Sphaerotilus</taxon>
    </lineage>
</organism>
<dbReference type="AlphaFoldDB" id="A0A7Y9R3F2"/>